<dbReference type="AlphaFoldDB" id="A0A7G2CLC2"/>
<evidence type="ECO:0000256" key="6">
    <source>
        <dbReference type="PROSITE-ProRule" id="PRU01015"/>
    </source>
</evidence>
<dbReference type="InterPro" id="IPR055135">
    <property type="entry name" value="PRMT_dom"/>
</dbReference>
<dbReference type="InterPro" id="IPR025799">
    <property type="entry name" value="Arg_MeTrfase"/>
</dbReference>
<dbReference type="PROSITE" id="PS51678">
    <property type="entry name" value="SAM_MT_PRMT"/>
    <property type="match status" value="1"/>
</dbReference>
<feature type="domain" description="Protein arginine N-methyltransferase" evidence="7">
    <location>
        <begin position="130"/>
        <end position="293"/>
    </location>
</feature>
<reference evidence="8 9" key="1">
    <citation type="submission" date="2020-08" db="EMBL/GenBank/DDBJ databases">
        <authorList>
            <person name="Newling K."/>
            <person name="Davey J."/>
            <person name="Forrester S."/>
        </authorList>
    </citation>
    <scope>NUCLEOTIDE SEQUENCE [LARGE SCALE GENOMIC DNA]</scope>
    <source>
        <strain evidence="9">Crithidia deanei Carvalho (ATCC PRA-265)</strain>
    </source>
</reference>
<keyword evidence="9" id="KW-1185">Reference proteome</keyword>
<dbReference type="GO" id="GO:0032259">
    <property type="term" value="P:methylation"/>
    <property type="evidence" value="ECO:0007669"/>
    <property type="project" value="UniProtKB-KW"/>
</dbReference>
<dbReference type="EC" id="2.1.1.319" evidence="1"/>
<name>A0A7G2CLC2_9TRYP</name>
<evidence type="ECO:0000256" key="4">
    <source>
        <dbReference type="ARBA" id="ARBA00022691"/>
    </source>
</evidence>
<dbReference type="Pfam" id="PF06325">
    <property type="entry name" value="PrmA"/>
    <property type="match status" value="1"/>
</dbReference>
<dbReference type="InterPro" id="IPR029063">
    <property type="entry name" value="SAM-dependent_MTases_sf"/>
</dbReference>
<gene>
    <name evidence="8" type="ORF">ADEAN_000817200</name>
</gene>
<comment type="catalytic activity">
    <reaction evidence="5">
        <text>L-arginyl-[protein] + S-adenosyl-L-methionine = N(omega)-methyl-L-arginyl-[protein] + S-adenosyl-L-homocysteine + H(+)</text>
        <dbReference type="Rhea" id="RHEA:48100"/>
        <dbReference type="Rhea" id="RHEA-COMP:10532"/>
        <dbReference type="Rhea" id="RHEA-COMP:11990"/>
        <dbReference type="ChEBI" id="CHEBI:15378"/>
        <dbReference type="ChEBI" id="CHEBI:29965"/>
        <dbReference type="ChEBI" id="CHEBI:57856"/>
        <dbReference type="ChEBI" id="CHEBI:59789"/>
        <dbReference type="ChEBI" id="CHEBI:65280"/>
    </reaction>
    <physiologicalReaction direction="left-to-right" evidence="5">
        <dbReference type="Rhea" id="RHEA:48101"/>
    </physiologicalReaction>
</comment>
<protein>
    <recommendedName>
        <fullName evidence="1">type I protein arginine methyltransferase</fullName>
        <ecNumber evidence="1">2.1.1.319</ecNumber>
    </recommendedName>
</protein>
<keyword evidence="4 6" id="KW-0949">S-adenosyl-L-methionine</keyword>
<dbReference type="SUPFAM" id="SSF53335">
    <property type="entry name" value="S-adenosyl-L-methionine-dependent methyltransferases"/>
    <property type="match status" value="1"/>
</dbReference>
<dbReference type="GO" id="GO:0035242">
    <property type="term" value="F:protein-arginine omega-N asymmetric methyltransferase activity"/>
    <property type="evidence" value="ECO:0007669"/>
    <property type="project" value="UniProtKB-EC"/>
</dbReference>
<proteinExistence type="predicted"/>
<dbReference type="FunFam" id="3.40.50.150:FF:000003">
    <property type="entry name" value="Blast:Protein arginine N-methyltransferase 1"/>
    <property type="match status" value="1"/>
</dbReference>
<evidence type="ECO:0000256" key="5">
    <source>
        <dbReference type="ARBA" id="ARBA00049303"/>
    </source>
</evidence>
<dbReference type="PANTHER" id="PTHR11006:SF53">
    <property type="entry name" value="PROTEIN ARGININE N-METHYLTRANSFERASE 3"/>
    <property type="match status" value="1"/>
</dbReference>
<dbReference type="GO" id="GO:0042054">
    <property type="term" value="F:histone methyltransferase activity"/>
    <property type="evidence" value="ECO:0007669"/>
    <property type="project" value="TreeGrafter"/>
</dbReference>
<accession>A0A7G2CLC2</accession>
<dbReference type="Pfam" id="PF22528">
    <property type="entry name" value="PRMT_C"/>
    <property type="match status" value="1"/>
</dbReference>
<evidence type="ECO:0000256" key="2">
    <source>
        <dbReference type="ARBA" id="ARBA00022603"/>
    </source>
</evidence>
<evidence type="ECO:0000256" key="1">
    <source>
        <dbReference type="ARBA" id="ARBA00011925"/>
    </source>
</evidence>
<dbReference type="PANTHER" id="PTHR11006">
    <property type="entry name" value="PROTEIN ARGININE N-METHYLTRANSFERASE"/>
    <property type="match status" value="1"/>
</dbReference>
<evidence type="ECO:0000313" key="9">
    <source>
        <dbReference type="Proteomes" id="UP000515908"/>
    </source>
</evidence>
<dbReference type="CDD" id="cd02440">
    <property type="entry name" value="AdoMet_MTases"/>
    <property type="match status" value="1"/>
</dbReference>
<evidence type="ECO:0000256" key="3">
    <source>
        <dbReference type="ARBA" id="ARBA00022679"/>
    </source>
</evidence>
<dbReference type="Proteomes" id="UP000515908">
    <property type="component" value="Chromosome 18"/>
</dbReference>
<dbReference type="Gene3D" id="2.70.160.11">
    <property type="entry name" value="Hnrnp arginine n-methyltransferase1"/>
    <property type="match status" value="1"/>
</dbReference>
<dbReference type="VEuPathDB" id="TriTrypDB:ADEAN_000817200"/>
<evidence type="ECO:0000313" key="8">
    <source>
        <dbReference type="EMBL" id="CAD2220650.1"/>
    </source>
</evidence>
<dbReference type="Gene3D" id="3.40.50.150">
    <property type="entry name" value="Vaccinia Virus protein VP39"/>
    <property type="match status" value="1"/>
</dbReference>
<sequence>MEMLKDVHRTTSYRDAMWKNTYMFKDKVVLDVGCGTGILSMFAARAGARKVIGVDCSSVAVQAREIVKENGLDHIITIMQGKVEELEIEDKVDIIVSEWMGYFLLYESMLNTVLYARDRWGAPGVRILPDHANMYACGICDPQYQEEKFDVWDNVKGIDFSYFKRLSYIEPLIDTVEPNQIATDIQPFFSFDINTVKVEDLSFTSKFSLQATENAKIDAISVHFDTPFFAGHEAVILDTSPHNAPTHWRQTVLYLYHPLAMNKGEKANFELKCTPNPGNPRDLDIALKVQFNGKAMTADYAQDFRLR</sequence>
<dbReference type="GO" id="GO:0005634">
    <property type="term" value="C:nucleus"/>
    <property type="evidence" value="ECO:0007669"/>
    <property type="project" value="TreeGrafter"/>
</dbReference>
<dbReference type="FunFam" id="2.70.160.11:FF:000001">
    <property type="entry name" value="Blast:Protein arginine N-methyltransferase 1"/>
    <property type="match status" value="1"/>
</dbReference>
<keyword evidence="2 6" id="KW-0489">Methyltransferase</keyword>
<evidence type="ECO:0000259" key="7">
    <source>
        <dbReference type="Pfam" id="PF22528"/>
    </source>
</evidence>
<keyword evidence="3 6" id="KW-0808">Transferase</keyword>
<organism evidence="8 9">
    <name type="scientific">Angomonas deanei</name>
    <dbReference type="NCBI Taxonomy" id="59799"/>
    <lineage>
        <taxon>Eukaryota</taxon>
        <taxon>Discoba</taxon>
        <taxon>Euglenozoa</taxon>
        <taxon>Kinetoplastea</taxon>
        <taxon>Metakinetoplastina</taxon>
        <taxon>Trypanosomatida</taxon>
        <taxon>Trypanosomatidae</taxon>
        <taxon>Strigomonadinae</taxon>
        <taxon>Angomonas</taxon>
    </lineage>
</organism>
<dbReference type="EMBL" id="LR877162">
    <property type="protein sequence ID" value="CAD2220650.1"/>
    <property type="molecule type" value="Genomic_DNA"/>
</dbReference>